<dbReference type="GO" id="GO:0001003">
    <property type="term" value="F:RNA polymerase III type 2 promoter sequence-specific DNA binding"/>
    <property type="evidence" value="ECO:0007669"/>
    <property type="project" value="TreeGrafter"/>
</dbReference>
<evidence type="ECO:0000256" key="4">
    <source>
        <dbReference type="ARBA" id="ARBA00023242"/>
    </source>
</evidence>
<comment type="subcellular location">
    <subcellularLocation>
        <location evidence="1">Nucleus</location>
    </subcellularLocation>
</comment>
<dbReference type="AlphaFoldDB" id="A0A8E0VIW4"/>
<dbReference type="InterPro" id="IPR019136">
    <property type="entry name" value="TF_IIIC_su-5_HTH"/>
</dbReference>
<keyword evidence="2" id="KW-0238">DNA-binding</keyword>
<name>A0A8E0VIW4_9TREM</name>
<dbReference type="EMBL" id="LUCM01003210">
    <property type="protein sequence ID" value="KAA0196183.1"/>
    <property type="molecule type" value="Genomic_DNA"/>
</dbReference>
<evidence type="ECO:0000259" key="6">
    <source>
        <dbReference type="Pfam" id="PF09734"/>
    </source>
</evidence>
<gene>
    <name evidence="8" type="ORF">FBUS_08670</name>
</gene>
<sequence>MFIIFDLVAFPLTLLWLLQPFVCFYIESVFDYLGLTYLVLFICHSLQVFANEKRRLKLTFRPDMVFAKPASADGIQVTGIILRVRQLRNRQTGEIKINTTAVGRVSRMYKFDAMVDFQFGPFERVFPDQAHSKPFSTAFEDNQYRVFYDDIVLREPSTKLEPFLCRDTPLYLPPLLFSRADVPFLYNFAPRYRSSEYVELEENSQRLPVARKARPSYGSFVKITQPTPPAPNPLAIERVHRIGPSAEQTCQYIRELFEQRPVWIRGALMTSLEHKYRANLFKYALLVCAYYMVGGPWGRSWIRFGYDPRLVKEARFYQMIDFRIQSHVLIRKILERSSGKTGNILCDTSRRHRSNRRARGTSRWLDRDVESPDFKTTISSDTVANAEDESEEDALGDDYADCDDPSAPAQKDFIFTADRLPSAQQTVYCVSDIDIPEVREIINEEPERSTYDPVEGWLKPGSTKRIRSLMGQYLRKWLAED</sequence>
<protein>
    <submittedName>
        <fullName evidence="8">General transcription factor 3C polypeptide 5</fullName>
    </submittedName>
</protein>
<dbReference type="PANTHER" id="PTHR13230:SF5">
    <property type="entry name" value="GENERAL TRANSCRIPTION FACTOR 3C POLYPEPTIDE 5"/>
    <property type="match status" value="1"/>
</dbReference>
<keyword evidence="5" id="KW-0812">Transmembrane</keyword>
<accession>A0A8E0VIW4</accession>
<dbReference type="GO" id="GO:0000127">
    <property type="term" value="C:transcription factor TFIIIC complex"/>
    <property type="evidence" value="ECO:0007669"/>
    <property type="project" value="InterPro"/>
</dbReference>
<reference evidence="8" key="1">
    <citation type="submission" date="2019-05" db="EMBL/GenBank/DDBJ databases">
        <title>Annotation for the trematode Fasciolopsis buski.</title>
        <authorList>
            <person name="Choi Y.-J."/>
        </authorList>
    </citation>
    <scope>NUCLEOTIDE SEQUENCE</scope>
    <source>
        <strain evidence="8">HT</strain>
        <tissue evidence="8">Whole worm</tissue>
    </source>
</reference>
<feature type="transmembrane region" description="Helical" evidence="5">
    <location>
        <begin position="33"/>
        <end position="51"/>
    </location>
</feature>
<dbReference type="GO" id="GO:0005634">
    <property type="term" value="C:nucleus"/>
    <property type="evidence" value="ECO:0007669"/>
    <property type="project" value="UniProtKB-SubCell"/>
</dbReference>
<evidence type="ECO:0000313" key="8">
    <source>
        <dbReference type="EMBL" id="KAA0196183.1"/>
    </source>
</evidence>
<comment type="caution">
    <text evidence="8">The sequence shown here is derived from an EMBL/GenBank/DDBJ whole genome shotgun (WGS) entry which is preliminary data.</text>
</comment>
<dbReference type="GO" id="GO:0006384">
    <property type="term" value="P:transcription initiation at RNA polymerase III promoter"/>
    <property type="evidence" value="ECO:0007669"/>
    <property type="project" value="InterPro"/>
</dbReference>
<keyword evidence="9" id="KW-1185">Reference proteome</keyword>
<keyword evidence="5" id="KW-0472">Membrane</keyword>
<dbReference type="Gene3D" id="3.30.200.160">
    <property type="entry name" value="TFIIIC, subcomplex tauA, subunit Sfc1, barrel domain"/>
    <property type="match status" value="1"/>
</dbReference>
<dbReference type="Pfam" id="PF17682">
    <property type="entry name" value="Tau95_N"/>
    <property type="match status" value="1"/>
</dbReference>
<dbReference type="OrthoDB" id="5598268at2759"/>
<evidence type="ECO:0000256" key="2">
    <source>
        <dbReference type="ARBA" id="ARBA00023125"/>
    </source>
</evidence>
<proteinExistence type="predicted"/>
<dbReference type="GO" id="GO:0001002">
    <property type="term" value="F:RNA polymerase III type 1 promoter sequence-specific DNA binding"/>
    <property type="evidence" value="ECO:0007669"/>
    <property type="project" value="TreeGrafter"/>
</dbReference>
<dbReference type="InterPro" id="IPR042536">
    <property type="entry name" value="TFIIIC_tauA_Sfc1"/>
</dbReference>
<evidence type="ECO:0000259" key="7">
    <source>
        <dbReference type="Pfam" id="PF17682"/>
    </source>
</evidence>
<evidence type="ECO:0000256" key="5">
    <source>
        <dbReference type="SAM" id="Phobius"/>
    </source>
</evidence>
<keyword evidence="3" id="KW-0804">Transcription</keyword>
<dbReference type="InterPro" id="IPR040454">
    <property type="entry name" value="TF_IIIC_Tfc1/Sfc1"/>
</dbReference>
<evidence type="ECO:0000313" key="9">
    <source>
        <dbReference type="Proteomes" id="UP000728185"/>
    </source>
</evidence>
<evidence type="ECO:0000256" key="3">
    <source>
        <dbReference type="ARBA" id="ARBA00023163"/>
    </source>
</evidence>
<dbReference type="InterPro" id="IPR041499">
    <property type="entry name" value="Tfc1/Sfc1_N"/>
</dbReference>
<evidence type="ECO:0000256" key="1">
    <source>
        <dbReference type="ARBA" id="ARBA00004123"/>
    </source>
</evidence>
<feature type="domain" description="Transcription factor IIIC subunit 5 HTH" evidence="6">
    <location>
        <begin position="172"/>
        <end position="323"/>
    </location>
</feature>
<feature type="domain" description="Transcription factor IIIC subunit Tfc1/Sfc1 triple barrel" evidence="7">
    <location>
        <begin position="47"/>
        <end position="119"/>
    </location>
</feature>
<organism evidence="8 9">
    <name type="scientific">Fasciolopsis buskii</name>
    <dbReference type="NCBI Taxonomy" id="27845"/>
    <lineage>
        <taxon>Eukaryota</taxon>
        <taxon>Metazoa</taxon>
        <taxon>Spiralia</taxon>
        <taxon>Lophotrochozoa</taxon>
        <taxon>Platyhelminthes</taxon>
        <taxon>Trematoda</taxon>
        <taxon>Digenea</taxon>
        <taxon>Plagiorchiida</taxon>
        <taxon>Echinostomata</taxon>
        <taxon>Echinostomatoidea</taxon>
        <taxon>Fasciolidae</taxon>
        <taxon>Fasciolopsis</taxon>
    </lineage>
</organism>
<keyword evidence="5" id="KW-1133">Transmembrane helix</keyword>
<dbReference type="Pfam" id="PF09734">
    <property type="entry name" value="Tau95"/>
    <property type="match status" value="1"/>
</dbReference>
<dbReference type="PANTHER" id="PTHR13230">
    <property type="entry name" value="GENERAL TRANSCRIPTION FACTOR IIIC, POLYPEPTIDE 5"/>
    <property type="match status" value="1"/>
</dbReference>
<keyword evidence="4" id="KW-0539">Nucleus</keyword>
<dbReference type="Proteomes" id="UP000728185">
    <property type="component" value="Unassembled WGS sequence"/>
</dbReference>